<keyword evidence="2 5" id="KW-1133">Transmembrane helix</keyword>
<evidence type="ECO:0000256" key="2">
    <source>
        <dbReference type="ARBA" id="ARBA00022989"/>
    </source>
</evidence>
<dbReference type="GO" id="GO:0016020">
    <property type="term" value="C:membrane"/>
    <property type="evidence" value="ECO:0007669"/>
    <property type="project" value="InterPro"/>
</dbReference>
<evidence type="ECO:0000256" key="3">
    <source>
        <dbReference type="ARBA" id="ARBA00023136"/>
    </source>
</evidence>
<name>A0A9D5AIS6_PEA</name>
<sequence length="434" mass="47202">MLDFDWRTTNNCHQIQLCSSVIKSGYEFFDTYGNNGDIIALVTLATGPFIVAAGGISNIFLHRPARISRLEDEQELNLVQIKESKWLVKVPSRINQQSPAEQNGRLSDDEDVLSAPSFCGSTPEIRPTNEQISTSTARSTSNKAEESSTLKSVTRDKFEKHGDASSEQCVRPATGSEGAASSNPQPPRLPTFSASALGPWQAVIAYDACARLCLPAWAMQCMEAPHVFIPAGSHERFERFTELALTIVHSAAGVFAAGWIEVSCWILTREQQTTVIRSNYAQVLLNQDMSFSILTGIMETLVPSRINQQSPAEQNGRLSDDEDVLSAPPFCGSTPEIRPTNEQISTSTARSTSNKAEESSTLKSVTMDKFEKHGDASSEQCVRPATGSEGAASSNPQPPRLPTFSASALGPWQAVIAYDACARLCLPAWAMQCY</sequence>
<keyword evidence="3 5" id="KW-0472">Membrane</keyword>
<evidence type="ECO:0000256" key="5">
    <source>
        <dbReference type="SAM" id="Phobius"/>
    </source>
</evidence>
<feature type="compositionally biased region" description="Basic and acidic residues" evidence="4">
    <location>
        <begin position="143"/>
        <end position="164"/>
    </location>
</feature>
<evidence type="ECO:0000256" key="4">
    <source>
        <dbReference type="SAM" id="MobiDB-lite"/>
    </source>
</evidence>
<evidence type="ECO:0000256" key="1">
    <source>
        <dbReference type="ARBA" id="ARBA00022692"/>
    </source>
</evidence>
<feature type="region of interest" description="Disordered" evidence="4">
    <location>
        <begin position="96"/>
        <end position="192"/>
    </location>
</feature>
<dbReference type="GO" id="GO:0005524">
    <property type="term" value="F:ATP binding"/>
    <property type="evidence" value="ECO:0007669"/>
    <property type="project" value="InterPro"/>
</dbReference>
<dbReference type="InterPro" id="IPR036640">
    <property type="entry name" value="ABC1_TM_sf"/>
</dbReference>
<feature type="region of interest" description="Disordered" evidence="4">
    <location>
        <begin position="308"/>
        <end position="402"/>
    </location>
</feature>
<organism evidence="6 7">
    <name type="scientific">Pisum sativum</name>
    <name type="common">Garden pea</name>
    <name type="synonym">Lathyrus oleraceus</name>
    <dbReference type="NCBI Taxonomy" id="3888"/>
    <lineage>
        <taxon>Eukaryota</taxon>
        <taxon>Viridiplantae</taxon>
        <taxon>Streptophyta</taxon>
        <taxon>Embryophyta</taxon>
        <taxon>Tracheophyta</taxon>
        <taxon>Spermatophyta</taxon>
        <taxon>Magnoliopsida</taxon>
        <taxon>eudicotyledons</taxon>
        <taxon>Gunneridae</taxon>
        <taxon>Pentapetalae</taxon>
        <taxon>rosids</taxon>
        <taxon>fabids</taxon>
        <taxon>Fabales</taxon>
        <taxon>Fabaceae</taxon>
        <taxon>Papilionoideae</taxon>
        <taxon>50 kb inversion clade</taxon>
        <taxon>NPAAA clade</taxon>
        <taxon>Hologalegina</taxon>
        <taxon>IRL clade</taxon>
        <taxon>Fabeae</taxon>
        <taxon>Lathyrus</taxon>
    </lineage>
</organism>
<keyword evidence="1 5" id="KW-0812">Transmembrane</keyword>
<reference evidence="6 7" key="1">
    <citation type="journal article" date="2022" name="Nat. Genet.">
        <title>Improved pea reference genome and pan-genome highlight genomic features and evolutionary characteristics.</title>
        <authorList>
            <person name="Yang T."/>
            <person name="Liu R."/>
            <person name="Luo Y."/>
            <person name="Hu S."/>
            <person name="Wang D."/>
            <person name="Wang C."/>
            <person name="Pandey M.K."/>
            <person name="Ge S."/>
            <person name="Xu Q."/>
            <person name="Li N."/>
            <person name="Li G."/>
            <person name="Huang Y."/>
            <person name="Saxena R.K."/>
            <person name="Ji Y."/>
            <person name="Li M."/>
            <person name="Yan X."/>
            <person name="He Y."/>
            <person name="Liu Y."/>
            <person name="Wang X."/>
            <person name="Xiang C."/>
            <person name="Varshney R.K."/>
            <person name="Ding H."/>
            <person name="Gao S."/>
            <person name="Zong X."/>
        </authorList>
    </citation>
    <scope>NUCLEOTIDE SEQUENCE [LARGE SCALE GENOMIC DNA]</scope>
    <source>
        <strain evidence="6 7">cv. Zhongwan 6</strain>
    </source>
</reference>
<feature type="compositionally biased region" description="Polar residues" evidence="4">
    <location>
        <begin position="128"/>
        <end position="142"/>
    </location>
</feature>
<dbReference type="Gene3D" id="1.20.1560.10">
    <property type="entry name" value="ABC transporter type 1, transmembrane domain"/>
    <property type="match status" value="1"/>
</dbReference>
<dbReference type="PANTHER" id="PTHR31110:SF2">
    <property type="entry name" value="PESTICIDAL CRYSTAL CRY8BA PROTEIN"/>
    <property type="match status" value="1"/>
</dbReference>
<feature type="compositionally biased region" description="Polar residues" evidence="4">
    <location>
        <begin position="340"/>
        <end position="354"/>
    </location>
</feature>
<dbReference type="AlphaFoldDB" id="A0A9D5AIS6"/>
<feature type="compositionally biased region" description="Polar residues" evidence="4">
    <location>
        <begin position="96"/>
        <end position="105"/>
    </location>
</feature>
<protein>
    <submittedName>
        <fullName evidence="6">Uncharacterized protein</fullName>
    </submittedName>
</protein>
<proteinExistence type="predicted"/>
<evidence type="ECO:0000313" key="7">
    <source>
        <dbReference type="Proteomes" id="UP001058974"/>
    </source>
</evidence>
<gene>
    <name evidence="6" type="ORF">KIW84_055693</name>
</gene>
<feature type="transmembrane region" description="Helical" evidence="5">
    <location>
        <begin position="38"/>
        <end position="61"/>
    </location>
</feature>
<feature type="compositionally biased region" description="Polar residues" evidence="4">
    <location>
        <begin position="308"/>
        <end position="317"/>
    </location>
</feature>
<dbReference type="Proteomes" id="UP001058974">
    <property type="component" value="Chromosome 5"/>
</dbReference>
<dbReference type="EMBL" id="JAMSHJ010000005">
    <property type="protein sequence ID" value="KAI5410288.1"/>
    <property type="molecule type" value="Genomic_DNA"/>
</dbReference>
<accession>A0A9D5AIS6</accession>
<dbReference type="Gramene" id="Psat05G0569300-T1">
    <property type="protein sequence ID" value="KAI5410288.1"/>
    <property type="gene ID" value="KIW84_055693"/>
</dbReference>
<keyword evidence="7" id="KW-1185">Reference proteome</keyword>
<dbReference type="PANTHER" id="PTHR31110">
    <property type="entry name" value="PESTICIDAL CRYSTAL CRY8BA PROTEIN"/>
    <property type="match status" value="1"/>
</dbReference>
<feature type="compositionally biased region" description="Basic and acidic residues" evidence="4">
    <location>
        <begin position="355"/>
        <end position="376"/>
    </location>
</feature>
<evidence type="ECO:0000313" key="6">
    <source>
        <dbReference type="EMBL" id="KAI5410288.1"/>
    </source>
</evidence>
<comment type="caution">
    <text evidence="6">The sequence shown here is derived from an EMBL/GenBank/DDBJ whole genome shotgun (WGS) entry which is preliminary data.</text>
</comment>